<proteinExistence type="predicted"/>
<dbReference type="Gene3D" id="3.40.30.10">
    <property type="entry name" value="Glutaredoxin"/>
    <property type="match status" value="1"/>
</dbReference>
<reference evidence="1 2" key="1">
    <citation type="journal article" date="2016" name="Proc. Natl. Acad. Sci. U.S.A.">
        <title>Comparative genomics of biotechnologically important yeasts.</title>
        <authorList>
            <person name="Riley R."/>
            <person name="Haridas S."/>
            <person name="Wolfe K.H."/>
            <person name="Lopes M.R."/>
            <person name="Hittinger C.T."/>
            <person name="Goeker M."/>
            <person name="Salamov A.A."/>
            <person name="Wisecaver J.H."/>
            <person name="Long T.M."/>
            <person name="Calvey C.H."/>
            <person name="Aerts A.L."/>
            <person name="Barry K.W."/>
            <person name="Choi C."/>
            <person name="Clum A."/>
            <person name="Coughlan A.Y."/>
            <person name="Deshpande S."/>
            <person name="Douglass A.P."/>
            <person name="Hanson S.J."/>
            <person name="Klenk H.-P."/>
            <person name="LaButti K.M."/>
            <person name="Lapidus A."/>
            <person name="Lindquist E.A."/>
            <person name="Lipzen A.M."/>
            <person name="Meier-Kolthoff J.P."/>
            <person name="Ohm R.A."/>
            <person name="Otillar R.P."/>
            <person name="Pangilinan J.L."/>
            <person name="Peng Y."/>
            <person name="Rokas A."/>
            <person name="Rosa C.A."/>
            <person name="Scheuner C."/>
            <person name="Sibirny A.A."/>
            <person name="Slot J.C."/>
            <person name="Stielow J.B."/>
            <person name="Sun H."/>
            <person name="Kurtzman C.P."/>
            <person name="Blackwell M."/>
            <person name="Grigoriev I.V."/>
            <person name="Jeffries T.W."/>
        </authorList>
    </citation>
    <scope>NUCLEOTIDE SEQUENCE [LARGE SCALE GENOMIC DNA]</scope>
    <source>
        <strain evidence="1 2">NRRL Y-11557</strain>
    </source>
</reference>
<dbReference type="Proteomes" id="UP000094385">
    <property type="component" value="Unassembled WGS sequence"/>
</dbReference>
<dbReference type="AlphaFoldDB" id="A0A1E3Q3K1"/>
<accession>A0A1E3Q3K1</accession>
<name>A0A1E3Q3K1_LIPST</name>
<dbReference type="OrthoDB" id="37297at2759"/>
<dbReference type="STRING" id="675824.A0A1E3Q3K1"/>
<evidence type="ECO:0000313" key="1">
    <source>
        <dbReference type="EMBL" id="ODQ72263.1"/>
    </source>
</evidence>
<evidence type="ECO:0000313" key="2">
    <source>
        <dbReference type="Proteomes" id="UP000094385"/>
    </source>
</evidence>
<dbReference type="EMBL" id="KV454296">
    <property type="protein sequence ID" value="ODQ72263.1"/>
    <property type="molecule type" value="Genomic_DNA"/>
</dbReference>
<dbReference type="PANTHER" id="PTHR33875">
    <property type="entry name" value="OS09G0542200 PROTEIN"/>
    <property type="match status" value="1"/>
</dbReference>
<dbReference type="SUPFAM" id="SSF52833">
    <property type="entry name" value="Thioredoxin-like"/>
    <property type="match status" value="1"/>
</dbReference>
<sequence>MSIQPRFLAHKLATRSSISTASSPTPHVVDLYLDYVCPYSGRLFNTVYNSLLKELEKSYPPGAFIFVFRQVVQPWHPSSTLVHEAALAVEKLDASKFFEFSNVLFKHASEYYDTAVYNETRAQTYDRLATLASESVGVNKDEVLKLLAIPPSEDGAGHNIGNEISVDLKLFVRQHRQNSVHVTPTVAVDGIINNDISSGWQLEQWLAYLQGVYDKK</sequence>
<protein>
    <submittedName>
        <fullName evidence="1">Uncharacterized protein</fullName>
    </submittedName>
</protein>
<keyword evidence="2" id="KW-1185">Reference proteome</keyword>
<dbReference type="InterPro" id="IPR036249">
    <property type="entry name" value="Thioredoxin-like_sf"/>
</dbReference>
<gene>
    <name evidence="1" type="ORF">LIPSTDRAFT_4609</name>
</gene>
<dbReference type="PANTHER" id="PTHR33875:SF2">
    <property type="entry name" value="ACR183CP"/>
    <property type="match status" value="1"/>
</dbReference>
<organism evidence="1 2">
    <name type="scientific">Lipomyces starkeyi NRRL Y-11557</name>
    <dbReference type="NCBI Taxonomy" id="675824"/>
    <lineage>
        <taxon>Eukaryota</taxon>
        <taxon>Fungi</taxon>
        <taxon>Dikarya</taxon>
        <taxon>Ascomycota</taxon>
        <taxon>Saccharomycotina</taxon>
        <taxon>Lipomycetes</taxon>
        <taxon>Lipomycetales</taxon>
        <taxon>Lipomycetaceae</taxon>
        <taxon>Lipomyces</taxon>
    </lineage>
</organism>